<accession>A0A6A5T8Z0</accession>
<name>A0A6A5T8Z0_9PLEO</name>
<dbReference type="AlphaFoldDB" id="A0A6A5T8Z0"/>
<dbReference type="EMBL" id="ML977051">
    <property type="protein sequence ID" value="KAF1948688.1"/>
    <property type="molecule type" value="Genomic_DNA"/>
</dbReference>
<protein>
    <submittedName>
        <fullName evidence="1">Uncharacterized protein</fullName>
    </submittedName>
</protein>
<gene>
    <name evidence="1" type="ORF">CC80DRAFT_299239</name>
</gene>
<proteinExistence type="predicted"/>
<dbReference type="Proteomes" id="UP000800035">
    <property type="component" value="Unassembled WGS sequence"/>
</dbReference>
<keyword evidence="2" id="KW-1185">Reference proteome</keyword>
<sequence>MSDRAHANASCIMTDPYVSPSLLLRNQHFLVLSSCFFSRGGVCEASACIVRYDTVWCGAVRCGAVRCGAP</sequence>
<evidence type="ECO:0000313" key="1">
    <source>
        <dbReference type="EMBL" id="KAF1948688.1"/>
    </source>
</evidence>
<evidence type="ECO:0000313" key="2">
    <source>
        <dbReference type="Proteomes" id="UP000800035"/>
    </source>
</evidence>
<dbReference type="OrthoDB" id="7491348at2759"/>
<reference evidence="1" key="1">
    <citation type="journal article" date="2020" name="Stud. Mycol.">
        <title>101 Dothideomycetes genomes: a test case for predicting lifestyles and emergence of pathogens.</title>
        <authorList>
            <person name="Haridas S."/>
            <person name="Albert R."/>
            <person name="Binder M."/>
            <person name="Bloem J."/>
            <person name="Labutti K."/>
            <person name="Salamov A."/>
            <person name="Andreopoulos B."/>
            <person name="Baker S."/>
            <person name="Barry K."/>
            <person name="Bills G."/>
            <person name="Bluhm B."/>
            <person name="Cannon C."/>
            <person name="Castanera R."/>
            <person name="Culley D."/>
            <person name="Daum C."/>
            <person name="Ezra D."/>
            <person name="Gonzalez J."/>
            <person name="Henrissat B."/>
            <person name="Kuo A."/>
            <person name="Liang C."/>
            <person name="Lipzen A."/>
            <person name="Lutzoni F."/>
            <person name="Magnuson J."/>
            <person name="Mondo S."/>
            <person name="Nolan M."/>
            <person name="Ohm R."/>
            <person name="Pangilinan J."/>
            <person name="Park H.-J."/>
            <person name="Ramirez L."/>
            <person name="Alfaro M."/>
            <person name="Sun H."/>
            <person name="Tritt A."/>
            <person name="Yoshinaga Y."/>
            <person name="Zwiers L.-H."/>
            <person name="Turgeon B."/>
            <person name="Goodwin S."/>
            <person name="Spatafora J."/>
            <person name="Crous P."/>
            <person name="Grigoriev I."/>
        </authorList>
    </citation>
    <scope>NUCLEOTIDE SEQUENCE</scope>
    <source>
        <strain evidence="1">CBS 675.92</strain>
    </source>
</reference>
<organism evidence="1 2">
    <name type="scientific">Byssothecium circinans</name>
    <dbReference type="NCBI Taxonomy" id="147558"/>
    <lineage>
        <taxon>Eukaryota</taxon>
        <taxon>Fungi</taxon>
        <taxon>Dikarya</taxon>
        <taxon>Ascomycota</taxon>
        <taxon>Pezizomycotina</taxon>
        <taxon>Dothideomycetes</taxon>
        <taxon>Pleosporomycetidae</taxon>
        <taxon>Pleosporales</taxon>
        <taxon>Massarineae</taxon>
        <taxon>Massarinaceae</taxon>
        <taxon>Byssothecium</taxon>
    </lineage>
</organism>